<sequence>MHLGHRGSNSEEMPHVGSFYGLGLPNYSQMVQLQHALVQQPFSWLQQNAAKGHKDTISPPMPRFPINSPHLAHHQQPKQPPLPTMPQYQHVTKQHQPPPAPDPQLTPIFPPYPSGINPFHPYWQQTCFFPKAGHHCQAFLYGLDEKKI</sequence>
<feature type="region of interest" description="Disordered" evidence="1">
    <location>
        <begin position="49"/>
        <end position="100"/>
    </location>
</feature>
<evidence type="ECO:0000256" key="1">
    <source>
        <dbReference type="SAM" id="MobiDB-lite"/>
    </source>
</evidence>
<organism evidence="2 3">
    <name type="scientific">Pelobates cultripes</name>
    <name type="common">Western spadefoot toad</name>
    <dbReference type="NCBI Taxonomy" id="61616"/>
    <lineage>
        <taxon>Eukaryota</taxon>
        <taxon>Metazoa</taxon>
        <taxon>Chordata</taxon>
        <taxon>Craniata</taxon>
        <taxon>Vertebrata</taxon>
        <taxon>Euteleostomi</taxon>
        <taxon>Amphibia</taxon>
        <taxon>Batrachia</taxon>
        <taxon>Anura</taxon>
        <taxon>Pelobatoidea</taxon>
        <taxon>Pelobatidae</taxon>
        <taxon>Pelobates</taxon>
    </lineage>
</organism>
<evidence type="ECO:0000313" key="2">
    <source>
        <dbReference type="EMBL" id="CAH2301392.1"/>
    </source>
</evidence>
<name>A0AAD1WEJ8_PELCU</name>
<protein>
    <recommendedName>
        <fullName evidence="4">Amelogenin</fullName>
    </recommendedName>
</protein>
<evidence type="ECO:0008006" key="4">
    <source>
        <dbReference type="Google" id="ProtNLM"/>
    </source>
</evidence>
<dbReference type="EMBL" id="OW240917">
    <property type="protein sequence ID" value="CAH2301392.1"/>
    <property type="molecule type" value="Genomic_DNA"/>
</dbReference>
<gene>
    <name evidence="2" type="ORF">PECUL_23A031801</name>
</gene>
<accession>A0AAD1WEJ8</accession>
<reference evidence="2" key="1">
    <citation type="submission" date="2022-03" db="EMBL/GenBank/DDBJ databases">
        <authorList>
            <person name="Alioto T."/>
            <person name="Alioto T."/>
            <person name="Gomez Garrido J."/>
        </authorList>
    </citation>
    <scope>NUCLEOTIDE SEQUENCE</scope>
</reference>
<dbReference type="Proteomes" id="UP001295444">
    <property type="component" value="Chromosome 06"/>
</dbReference>
<proteinExistence type="predicted"/>
<keyword evidence="3" id="KW-1185">Reference proteome</keyword>
<dbReference type="AlphaFoldDB" id="A0AAD1WEJ8"/>
<evidence type="ECO:0000313" key="3">
    <source>
        <dbReference type="Proteomes" id="UP001295444"/>
    </source>
</evidence>